<evidence type="ECO:0000313" key="1">
    <source>
        <dbReference type="EMBL" id="KAK3857158.1"/>
    </source>
</evidence>
<feature type="non-terminal residue" evidence="1">
    <location>
        <position position="41"/>
    </location>
</feature>
<dbReference type="Proteomes" id="UP001286313">
    <property type="component" value="Unassembled WGS sequence"/>
</dbReference>
<organism evidence="1 2">
    <name type="scientific">Petrolisthes cinctipes</name>
    <name type="common">Flat porcelain crab</name>
    <dbReference type="NCBI Taxonomy" id="88211"/>
    <lineage>
        <taxon>Eukaryota</taxon>
        <taxon>Metazoa</taxon>
        <taxon>Ecdysozoa</taxon>
        <taxon>Arthropoda</taxon>
        <taxon>Crustacea</taxon>
        <taxon>Multicrustacea</taxon>
        <taxon>Malacostraca</taxon>
        <taxon>Eumalacostraca</taxon>
        <taxon>Eucarida</taxon>
        <taxon>Decapoda</taxon>
        <taxon>Pleocyemata</taxon>
        <taxon>Anomura</taxon>
        <taxon>Galatheoidea</taxon>
        <taxon>Porcellanidae</taxon>
        <taxon>Petrolisthes</taxon>
    </lineage>
</organism>
<gene>
    <name evidence="1" type="ORF">Pcinc_036566</name>
</gene>
<dbReference type="AlphaFoldDB" id="A0AAE1EMF8"/>
<comment type="caution">
    <text evidence="1">The sequence shown here is derived from an EMBL/GenBank/DDBJ whole genome shotgun (WGS) entry which is preliminary data.</text>
</comment>
<evidence type="ECO:0000313" key="2">
    <source>
        <dbReference type="Proteomes" id="UP001286313"/>
    </source>
</evidence>
<proteinExistence type="predicted"/>
<dbReference type="EMBL" id="JAWQEG010005678">
    <property type="protein sequence ID" value="KAK3857158.1"/>
    <property type="molecule type" value="Genomic_DNA"/>
</dbReference>
<name>A0AAE1EMF8_PETCI</name>
<sequence>MWDAVGNCGGWESKCGAKTWDAMGECKGWESEMGPRGEMLW</sequence>
<accession>A0AAE1EMF8</accession>
<keyword evidence="2" id="KW-1185">Reference proteome</keyword>
<reference evidence="1" key="1">
    <citation type="submission" date="2023-10" db="EMBL/GenBank/DDBJ databases">
        <title>Genome assemblies of two species of porcelain crab, Petrolisthes cinctipes and Petrolisthes manimaculis (Anomura: Porcellanidae).</title>
        <authorList>
            <person name="Angst P."/>
        </authorList>
    </citation>
    <scope>NUCLEOTIDE SEQUENCE</scope>
    <source>
        <strain evidence="1">PB745_01</strain>
        <tissue evidence="1">Gill</tissue>
    </source>
</reference>
<protein>
    <submittedName>
        <fullName evidence="1">Uncharacterized protein</fullName>
    </submittedName>
</protein>